<name>A0ABV5GS36_9FLAO</name>
<keyword evidence="2" id="KW-0436">Ligase</keyword>
<dbReference type="InterPro" id="IPR019039">
    <property type="entry name" value="T4-Rnl1-like_N"/>
</dbReference>
<evidence type="ECO:0000313" key="2">
    <source>
        <dbReference type="EMBL" id="MFB9098091.1"/>
    </source>
</evidence>
<proteinExistence type="predicted"/>
<evidence type="ECO:0000259" key="1">
    <source>
        <dbReference type="Pfam" id="PF09511"/>
    </source>
</evidence>
<dbReference type="Pfam" id="PF09511">
    <property type="entry name" value="RNA_lig_T4_1"/>
    <property type="match status" value="1"/>
</dbReference>
<dbReference type="GO" id="GO:0016874">
    <property type="term" value="F:ligase activity"/>
    <property type="evidence" value="ECO:0007669"/>
    <property type="project" value="UniProtKB-KW"/>
</dbReference>
<evidence type="ECO:0000313" key="3">
    <source>
        <dbReference type="Proteomes" id="UP001589607"/>
    </source>
</evidence>
<dbReference type="Proteomes" id="UP001589607">
    <property type="component" value="Unassembled WGS sequence"/>
</dbReference>
<sequence>MNTTLLNQMISEGYIKCNKHPEQDLYIYNYTQTAQFEKRWNEVTLACRGVIMDGNQNIVARPFTKFFNLGEQEGVEIPKASFEVYDKMDGSLGILYWIENIPYIASRGSFTSDQAIKATEMLHSTYKDVWSRLDTFKTYLFEIIYPENRIVLDYGATEALVLLGIIDTQTGVELPLEDIGFPIVEKYDGINDIASLKNLEKDNKEGFVIKFENGFRLKVKFDEYVRLHRIITQLTSIDIWHHLKEKQPLDTMLEHVPDEFFNWVKKTIKELNEAFQTIEIQCKNDFKILETRKETAFYFMSCENAAVLFLMLDNKSYDHEIWKRIRPTFEKPFMNSEEE</sequence>
<feature type="domain" description="T4 RNA ligase 1-like N-terminal" evidence="1">
    <location>
        <begin position="47"/>
        <end position="223"/>
    </location>
</feature>
<protein>
    <submittedName>
        <fullName evidence="2">RNA ligase</fullName>
    </submittedName>
</protein>
<reference evidence="2 3" key="1">
    <citation type="submission" date="2024-09" db="EMBL/GenBank/DDBJ databases">
        <authorList>
            <person name="Sun Q."/>
            <person name="Mori K."/>
        </authorList>
    </citation>
    <scope>NUCLEOTIDE SEQUENCE [LARGE SCALE GENOMIC DNA]</scope>
    <source>
        <strain evidence="2 3">CECT 7955</strain>
    </source>
</reference>
<organism evidence="2 3">
    <name type="scientific">Flavobacterium jumunjinense</name>
    <dbReference type="NCBI Taxonomy" id="998845"/>
    <lineage>
        <taxon>Bacteria</taxon>
        <taxon>Pseudomonadati</taxon>
        <taxon>Bacteroidota</taxon>
        <taxon>Flavobacteriia</taxon>
        <taxon>Flavobacteriales</taxon>
        <taxon>Flavobacteriaceae</taxon>
        <taxon>Flavobacterium</taxon>
    </lineage>
</organism>
<dbReference type="EMBL" id="JBHMEY010000067">
    <property type="protein sequence ID" value="MFB9098091.1"/>
    <property type="molecule type" value="Genomic_DNA"/>
</dbReference>
<dbReference type="RefSeq" id="WP_236456163.1">
    <property type="nucleotide sequence ID" value="NZ_CBCSGE010000003.1"/>
</dbReference>
<comment type="caution">
    <text evidence="2">The sequence shown here is derived from an EMBL/GenBank/DDBJ whole genome shotgun (WGS) entry which is preliminary data.</text>
</comment>
<gene>
    <name evidence="2" type="ORF">ACFFVF_16355</name>
</gene>
<accession>A0ABV5GS36</accession>
<keyword evidence="3" id="KW-1185">Reference proteome</keyword>